<feature type="region of interest" description="Disordered" evidence="1">
    <location>
        <begin position="49"/>
        <end position="83"/>
    </location>
</feature>
<reference evidence="2 3" key="1">
    <citation type="journal article" date="2021" name="Elife">
        <title>Chloroplast acquisition without the gene transfer in kleptoplastic sea slugs, Plakobranchus ocellatus.</title>
        <authorList>
            <person name="Maeda T."/>
            <person name="Takahashi S."/>
            <person name="Yoshida T."/>
            <person name="Shimamura S."/>
            <person name="Takaki Y."/>
            <person name="Nagai Y."/>
            <person name="Toyoda A."/>
            <person name="Suzuki Y."/>
            <person name="Arimoto A."/>
            <person name="Ishii H."/>
            <person name="Satoh N."/>
            <person name="Nishiyama T."/>
            <person name="Hasebe M."/>
            <person name="Maruyama T."/>
            <person name="Minagawa J."/>
            <person name="Obokata J."/>
            <person name="Shigenobu S."/>
        </authorList>
    </citation>
    <scope>NUCLEOTIDE SEQUENCE [LARGE SCALE GENOMIC DNA]</scope>
</reference>
<gene>
    <name evidence="2" type="ORF">PoB_001960300</name>
</gene>
<keyword evidence="3" id="KW-1185">Reference proteome</keyword>
<name>A0AAV3ZF50_9GAST</name>
<accession>A0AAV3ZF50</accession>
<evidence type="ECO:0000256" key="1">
    <source>
        <dbReference type="SAM" id="MobiDB-lite"/>
    </source>
</evidence>
<proteinExistence type="predicted"/>
<evidence type="ECO:0000313" key="2">
    <source>
        <dbReference type="EMBL" id="GFN93097.1"/>
    </source>
</evidence>
<dbReference type="Proteomes" id="UP000735302">
    <property type="component" value="Unassembled WGS sequence"/>
</dbReference>
<dbReference type="AlphaFoldDB" id="A0AAV3ZF50"/>
<evidence type="ECO:0000313" key="3">
    <source>
        <dbReference type="Proteomes" id="UP000735302"/>
    </source>
</evidence>
<organism evidence="2 3">
    <name type="scientific">Plakobranchus ocellatus</name>
    <dbReference type="NCBI Taxonomy" id="259542"/>
    <lineage>
        <taxon>Eukaryota</taxon>
        <taxon>Metazoa</taxon>
        <taxon>Spiralia</taxon>
        <taxon>Lophotrochozoa</taxon>
        <taxon>Mollusca</taxon>
        <taxon>Gastropoda</taxon>
        <taxon>Heterobranchia</taxon>
        <taxon>Euthyneura</taxon>
        <taxon>Panpulmonata</taxon>
        <taxon>Sacoglossa</taxon>
        <taxon>Placobranchoidea</taxon>
        <taxon>Plakobranchidae</taxon>
        <taxon>Plakobranchus</taxon>
    </lineage>
</organism>
<sequence>MRCYKCQRYRHGMEAEDIISSIWGDLSTFPFARGPPLPLWSALPATLNSNPPPNSAPAPGGEISGSNRLPRCFPFHSPQGHVT</sequence>
<comment type="caution">
    <text evidence="2">The sequence shown here is derived from an EMBL/GenBank/DDBJ whole genome shotgun (WGS) entry which is preliminary data.</text>
</comment>
<dbReference type="EMBL" id="BLXT01002311">
    <property type="protein sequence ID" value="GFN93097.1"/>
    <property type="molecule type" value="Genomic_DNA"/>
</dbReference>
<protein>
    <submittedName>
        <fullName evidence="2">Uncharacterized protein</fullName>
    </submittedName>
</protein>